<gene>
    <name evidence="1" type="ORF">ATANTOWER_017542</name>
</gene>
<dbReference type="Proteomes" id="UP001345963">
    <property type="component" value="Unassembled WGS sequence"/>
</dbReference>
<accession>A0ABU7B7I9</accession>
<reference evidence="1 2" key="1">
    <citation type="submission" date="2021-07" db="EMBL/GenBank/DDBJ databases">
        <authorList>
            <person name="Palmer J.M."/>
        </authorList>
    </citation>
    <scope>NUCLEOTIDE SEQUENCE [LARGE SCALE GENOMIC DNA]</scope>
    <source>
        <strain evidence="1 2">AT_MEX2019</strain>
        <tissue evidence="1">Muscle</tissue>
    </source>
</reference>
<feature type="non-terminal residue" evidence="1">
    <location>
        <position position="1"/>
    </location>
</feature>
<proteinExistence type="predicted"/>
<protein>
    <submittedName>
        <fullName evidence="1">Uncharacterized protein</fullName>
    </submittedName>
</protein>
<comment type="caution">
    <text evidence="1">The sequence shown here is derived from an EMBL/GenBank/DDBJ whole genome shotgun (WGS) entry which is preliminary data.</text>
</comment>
<dbReference type="EMBL" id="JAHUTI010042962">
    <property type="protein sequence ID" value="MED6246416.1"/>
    <property type="molecule type" value="Genomic_DNA"/>
</dbReference>
<organism evidence="1 2">
    <name type="scientific">Ataeniobius toweri</name>
    <dbReference type="NCBI Taxonomy" id="208326"/>
    <lineage>
        <taxon>Eukaryota</taxon>
        <taxon>Metazoa</taxon>
        <taxon>Chordata</taxon>
        <taxon>Craniata</taxon>
        <taxon>Vertebrata</taxon>
        <taxon>Euteleostomi</taxon>
        <taxon>Actinopterygii</taxon>
        <taxon>Neopterygii</taxon>
        <taxon>Teleostei</taxon>
        <taxon>Neoteleostei</taxon>
        <taxon>Acanthomorphata</taxon>
        <taxon>Ovalentaria</taxon>
        <taxon>Atherinomorphae</taxon>
        <taxon>Cyprinodontiformes</taxon>
        <taxon>Goodeidae</taxon>
        <taxon>Ataeniobius</taxon>
    </lineage>
</organism>
<sequence length="118" mass="13130">FMSVCQQRDISALSPPIPMITGVEEVGPLERGCFYAASGIIGKSAATVCLAVPEIRDFVRTQYTHFPALPPTVGGRHHYSNHSKDKLMPKWSVEGKECIRFFCFFSNKSLKSRAKLPL</sequence>
<evidence type="ECO:0000313" key="1">
    <source>
        <dbReference type="EMBL" id="MED6246416.1"/>
    </source>
</evidence>
<name>A0ABU7B7I9_9TELE</name>
<evidence type="ECO:0000313" key="2">
    <source>
        <dbReference type="Proteomes" id="UP001345963"/>
    </source>
</evidence>
<keyword evidence="2" id="KW-1185">Reference proteome</keyword>